<dbReference type="InterPro" id="IPR058031">
    <property type="entry name" value="AAA_lid_NorR"/>
</dbReference>
<evidence type="ECO:0000256" key="2">
    <source>
        <dbReference type="ARBA" id="ARBA00022840"/>
    </source>
</evidence>
<dbReference type="GO" id="GO:0043565">
    <property type="term" value="F:sequence-specific DNA binding"/>
    <property type="evidence" value="ECO:0007669"/>
    <property type="project" value="InterPro"/>
</dbReference>
<dbReference type="Gene3D" id="3.40.50.10660">
    <property type="entry name" value="PrpR receptor domain-like"/>
    <property type="match status" value="1"/>
</dbReference>
<dbReference type="InterPro" id="IPR025943">
    <property type="entry name" value="Sigma_54_int_dom_ATP-bd_2"/>
</dbReference>
<organism evidence="8 9">
    <name type="scientific">Pseudomonas alkylphenolica</name>
    <dbReference type="NCBI Taxonomy" id="237609"/>
    <lineage>
        <taxon>Bacteria</taxon>
        <taxon>Pseudomonadati</taxon>
        <taxon>Pseudomonadota</taxon>
        <taxon>Gammaproteobacteria</taxon>
        <taxon>Pseudomonadales</taxon>
        <taxon>Pseudomonadaceae</taxon>
        <taxon>Pseudomonas</taxon>
    </lineage>
</organism>
<dbReference type="SUPFAM" id="SSF52540">
    <property type="entry name" value="P-loop containing nucleoside triphosphate hydrolases"/>
    <property type="match status" value="1"/>
</dbReference>
<evidence type="ECO:0000313" key="9">
    <source>
        <dbReference type="Proteomes" id="UP000288983"/>
    </source>
</evidence>
<dbReference type="Pfam" id="PF02954">
    <property type="entry name" value="HTH_8"/>
    <property type="match status" value="1"/>
</dbReference>
<dbReference type="InterPro" id="IPR013767">
    <property type="entry name" value="PAS_fold"/>
</dbReference>
<dbReference type="PANTHER" id="PTHR32071">
    <property type="entry name" value="TRANSCRIPTIONAL REGULATORY PROTEIN"/>
    <property type="match status" value="1"/>
</dbReference>
<dbReference type="SUPFAM" id="SSF46689">
    <property type="entry name" value="Homeodomain-like"/>
    <property type="match status" value="1"/>
</dbReference>
<dbReference type="InterPro" id="IPR009057">
    <property type="entry name" value="Homeodomain-like_sf"/>
</dbReference>
<dbReference type="NCBIfam" id="TIGR02329">
    <property type="entry name" value="propionate_PrpR"/>
    <property type="match status" value="1"/>
</dbReference>
<dbReference type="GO" id="GO:0019629">
    <property type="term" value="P:propionate catabolic process, 2-methylcitrate cycle"/>
    <property type="evidence" value="ECO:0007669"/>
    <property type="project" value="InterPro"/>
</dbReference>
<dbReference type="GO" id="GO:0006355">
    <property type="term" value="P:regulation of DNA-templated transcription"/>
    <property type="evidence" value="ECO:0007669"/>
    <property type="project" value="InterPro"/>
</dbReference>
<dbReference type="Gene3D" id="3.40.50.2300">
    <property type="match status" value="1"/>
</dbReference>
<dbReference type="Pfam" id="PF25601">
    <property type="entry name" value="AAA_lid_14"/>
    <property type="match status" value="1"/>
</dbReference>
<evidence type="ECO:0000256" key="1">
    <source>
        <dbReference type="ARBA" id="ARBA00022741"/>
    </source>
</evidence>
<dbReference type="SMART" id="SM00382">
    <property type="entry name" value="AAA"/>
    <property type="match status" value="1"/>
</dbReference>
<dbReference type="CDD" id="cd00009">
    <property type="entry name" value="AAA"/>
    <property type="match status" value="1"/>
</dbReference>
<dbReference type="InterPro" id="IPR025944">
    <property type="entry name" value="Sigma_54_int_dom_CS"/>
</dbReference>
<dbReference type="RefSeq" id="WP_128325497.1">
    <property type="nucleotide sequence ID" value="NZ_QJRG01000048.1"/>
</dbReference>
<evidence type="ECO:0000313" key="8">
    <source>
        <dbReference type="EMBL" id="RWU19013.1"/>
    </source>
</evidence>
<dbReference type="FunFam" id="3.40.50.300:FF:000006">
    <property type="entry name" value="DNA-binding transcriptional regulator NtrC"/>
    <property type="match status" value="1"/>
</dbReference>
<feature type="domain" description="PAS" evidence="7">
    <location>
        <begin position="206"/>
        <end position="278"/>
    </location>
</feature>
<dbReference type="SMART" id="SM00091">
    <property type="entry name" value="PAS"/>
    <property type="match status" value="1"/>
</dbReference>
<evidence type="ECO:0000259" key="7">
    <source>
        <dbReference type="PROSITE" id="PS50112"/>
    </source>
</evidence>
<name>A0A443ZJC3_9PSED</name>
<dbReference type="InterPro" id="IPR002078">
    <property type="entry name" value="Sigma_54_int"/>
</dbReference>
<keyword evidence="5" id="KW-0804">Transcription</keyword>
<comment type="caution">
    <text evidence="8">The sequence shown here is derived from an EMBL/GenBank/DDBJ whole genome shotgun (WGS) entry which is preliminary data.</text>
</comment>
<dbReference type="InterPro" id="IPR027417">
    <property type="entry name" value="P-loop_NTPase"/>
</dbReference>
<dbReference type="InterPro" id="IPR010524">
    <property type="entry name" value="Sig_transdc_resp-reg_PrpR_N"/>
</dbReference>
<dbReference type="PROSITE" id="PS50112">
    <property type="entry name" value="PAS"/>
    <property type="match status" value="1"/>
</dbReference>
<dbReference type="SUPFAM" id="SSF159800">
    <property type="entry name" value="PrpR receptor domain-like"/>
    <property type="match status" value="1"/>
</dbReference>
<evidence type="ECO:0000256" key="5">
    <source>
        <dbReference type="ARBA" id="ARBA00023163"/>
    </source>
</evidence>
<dbReference type="AlphaFoldDB" id="A0A443ZJC3"/>
<dbReference type="SUPFAM" id="SSF55785">
    <property type="entry name" value="PYP-like sensor domain (PAS domain)"/>
    <property type="match status" value="1"/>
</dbReference>
<dbReference type="PROSITE" id="PS50045">
    <property type="entry name" value="SIGMA54_INTERACT_4"/>
    <property type="match status" value="1"/>
</dbReference>
<evidence type="ECO:0000259" key="6">
    <source>
        <dbReference type="PROSITE" id="PS50045"/>
    </source>
</evidence>
<dbReference type="Pfam" id="PF00158">
    <property type="entry name" value="Sigma54_activat"/>
    <property type="match status" value="1"/>
</dbReference>
<dbReference type="PANTHER" id="PTHR32071:SF81">
    <property type="entry name" value="PROPIONATE CATABOLISM OPERON REGULATORY PROTEIN"/>
    <property type="match status" value="1"/>
</dbReference>
<keyword evidence="4" id="KW-0238">DNA-binding</keyword>
<keyword evidence="2" id="KW-0067">ATP-binding</keyword>
<dbReference type="InterPro" id="IPR012704">
    <property type="entry name" value="Sig_transdc_resp-reg_PrpR"/>
</dbReference>
<dbReference type="PROSITE" id="PS00688">
    <property type="entry name" value="SIGMA54_INTERACT_3"/>
    <property type="match status" value="1"/>
</dbReference>
<keyword evidence="1" id="KW-0547">Nucleotide-binding</keyword>
<dbReference type="GO" id="GO:0005524">
    <property type="term" value="F:ATP binding"/>
    <property type="evidence" value="ECO:0007669"/>
    <property type="project" value="UniProtKB-KW"/>
</dbReference>
<reference evidence="8 9" key="1">
    <citation type="submission" date="2018-06" db="EMBL/GenBank/DDBJ databases">
        <title>Bacteria isolated from soil of Wuhan.</title>
        <authorList>
            <person name="Wei X."/>
            <person name="Chunhua H."/>
        </authorList>
    </citation>
    <scope>NUCLEOTIDE SEQUENCE [LARGE SCALE GENOMIC DNA]</scope>
    <source>
        <strain evidence="9">xwS2</strain>
    </source>
</reference>
<dbReference type="InterPro" id="IPR035965">
    <property type="entry name" value="PAS-like_dom_sf"/>
</dbReference>
<keyword evidence="3" id="KW-0805">Transcription regulation</keyword>
<dbReference type="Gene3D" id="3.30.450.20">
    <property type="entry name" value="PAS domain"/>
    <property type="match status" value="1"/>
</dbReference>
<dbReference type="InterPro" id="IPR003593">
    <property type="entry name" value="AAA+_ATPase"/>
</dbReference>
<dbReference type="PROSITE" id="PS00675">
    <property type="entry name" value="SIGMA54_INTERACT_1"/>
    <property type="match status" value="1"/>
</dbReference>
<feature type="domain" description="Sigma-54 factor interaction" evidence="6">
    <location>
        <begin position="330"/>
        <end position="559"/>
    </location>
</feature>
<dbReference type="Pfam" id="PF00989">
    <property type="entry name" value="PAS"/>
    <property type="match status" value="1"/>
</dbReference>
<dbReference type="Gene3D" id="1.10.10.60">
    <property type="entry name" value="Homeodomain-like"/>
    <property type="match status" value="1"/>
</dbReference>
<dbReference type="InterPro" id="IPR002197">
    <property type="entry name" value="HTH_Fis"/>
</dbReference>
<evidence type="ECO:0000256" key="3">
    <source>
        <dbReference type="ARBA" id="ARBA00023015"/>
    </source>
</evidence>
<dbReference type="GO" id="GO:0000156">
    <property type="term" value="F:phosphorelay response regulator activity"/>
    <property type="evidence" value="ECO:0007669"/>
    <property type="project" value="InterPro"/>
</dbReference>
<dbReference type="Pfam" id="PF06506">
    <property type="entry name" value="PrpR_N"/>
    <property type="match status" value="1"/>
</dbReference>
<dbReference type="GO" id="GO:0005737">
    <property type="term" value="C:cytoplasm"/>
    <property type="evidence" value="ECO:0007669"/>
    <property type="project" value="InterPro"/>
</dbReference>
<gene>
    <name evidence="8" type="primary">prpR</name>
    <name evidence="8" type="ORF">DM813_22095</name>
</gene>
<proteinExistence type="predicted"/>
<dbReference type="PROSITE" id="PS00676">
    <property type="entry name" value="SIGMA54_INTERACT_2"/>
    <property type="match status" value="1"/>
</dbReference>
<dbReference type="EMBL" id="QJRG01000048">
    <property type="protein sequence ID" value="RWU19013.1"/>
    <property type="molecule type" value="Genomic_DNA"/>
</dbReference>
<dbReference type="InterPro" id="IPR000014">
    <property type="entry name" value="PAS"/>
</dbReference>
<dbReference type="OrthoDB" id="9804019at2"/>
<dbReference type="Gene3D" id="1.10.8.60">
    <property type="match status" value="1"/>
</dbReference>
<dbReference type="NCBIfam" id="TIGR00229">
    <property type="entry name" value="sensory_box"/>
    <property type="match status" value="1"/>
</dbReference>
<dbReference type="InterPro" id="IPR025662">
    <property type="entry name" value="Sigma_54_int_dom_ATP-bd_1"/>
</dbReference>
<dbReference type="Gene3D" id="3.40.50.300">
    <property type="entry name" value="P-loop containing nucleotide triphosphate hydrolases"/>
    <property type="match status" value="1"/>
</dbReference>
<protein>
    <submittedName>
        <fullName evidence="8">Propionate catabolism operon regulatory protein PrpR</fullName>
    </submittedName>
</protein>
<sequence length="647" mass="71485">MPEALYLPKIIALLTHRRPANGPSPMACLIEQAAGDYHRRAHIEIVDTPLAQLLETARTLEAEQCVDMIVCSGATAEYLRQHISIPVMAIHMGEFDLVRALDLARSRATRVGILSFRHTHPELAAMQSLFTVALREATYSNFEEARQQVQQLVDEGFAVIVGSSTIVELAQASGVQGVLALNADSIRRTLNNALSLCHSRAQSLRQHQRLNAVLRNLSDGVIAVDAEGRVQSINPKMAVLLQVTAQWAQGRCVHELLPTLDTAALQEENQLIRVGEQTLAATLTPIIEAGQPDGMVITCQETRAIQRAERRIRIQARPRQFTARYRFEQILGQAPAFRATLQLAKRYAQSDSTVLITGESGTGKELLAQSLHNASARQPAPFVAINCAAFAESLLESELFGYEEGAFTGTRKGGRVGLIESAHTGTLFLDEIGDMPVSLQTRLLRVLQEREVLRLGASEPTPVDIRVVAATHCDLRAHIADGRFREDLYYRLNILRLAVPPLRERPEDIALLANALLERQPGTAPADHEVLQTLTPHLLRHHWPGNIRELENIVERAAVCAQALRGDAPDLSLSALFPELFEQAPVSLLEVQPTTVLDDLRYHGKTAERAHARQVVNACQGNMDEAARRLGVSRTTLWRRLRESTGR</sequence>
<evidence type="ECO:0000256" key="4">
    <source>
        <dbReference type="ARBA" id="ARBA00023125"/>
    </source>
</evidence>
<accession>A0A443ZJC3</accession>
<dbReference type="Proteomes" id="UP000288983">
    <property type="component" value="Unassembled WGS sequence"/>
</dbReference>